<feature type="region of interest" description="Disordered" evidence="6">
    <location>
        <begin position="1"/>
        <end position="28"/>
    </location>
</feature>
<evidence type="ECO:0000256" key="3">
    <source>
        <dbReference type="ARBA" id="ARBA00022833"/>
    </source>
</evidence>
<dbReference type="Gene3D" id="3.30.40.10">
    <property type="entry name" value="Zinc/RING finger domain, C3HC4 (zinc finger)"/>
    <property type="match status" value="1"/>
</dbReference>
<feature type="region of interest" description="Disordered" evidence="6">
    <location>
        <begin position="233"/>
        <end position="254"/>
    </location>
</feature>
<name>A0A915E3K0_9BILA</name>
<keyword evidence="3" id="KW-0862">Zinc</keyword>
<feature type="compositionally biased region" description="Polar residues" evidence="6">
    <location>
        <begin position="233"/>
        <end position="253"/>
    </location>
</feature>
<dbReference type="PANTHER" id="PTHR31179">
    <property type="entry name" value="RAB GTPASE-BINDING EFFECTOR PROTEIN"/>
    <property type="match status" value="1"/>
</dbReference>
<dbReference type="PROSITE" id="PS50178">
    <property type="entry name" value="ZF_FYVE"/>
    <property type="match status" value="1"/>
</dbReference>
<feature type="coiled-coil region" evidence="5">
    <location>
        <begin position="34"/>
        <end position="217"/>
    </location>
</feature>
<evidence type="ECO:0000256" key="6">
    <source>
        <dbReference type="SAM" id="MobiDB-lite"/>
    </source>
</evidence>
<protein>
    <submittedName>
        <fullName evidence="9">FYVE-type domain-containing protein</fullName>
    </submittedName>
</protein>
<evidence type="ECO:0000259" key="7">
    <source>
        <dbReference type="PROSITE" id="PS50178"/>
    </source>
</evidence>
<dbReference type="InterPro" id="IPR000306">
    <property type="entry name" value="Znf_FYVE"/>
</dbReference>
<dbReference type="InterPro" id="IPR013083">
    <property type="entry name" value="Znf_RING/FYVE/PHD"/>
</dbReference>
<dbReference type="SMART" id="SM00064">
    <property type="entry name" value="FYVE"/>
    <property type="match status" value="1"/>
</dbReference>
<dbReference type="Pfam" id="PF01363">
    <property type="entry name" value="FYVE"/>
    <property type="match status" value="1"/>
</dbReference>
<keyword evidence="1" id="KW-0479">Metal-binding</keyword>
<dbReference type="Gene3D" id="1.20.5.730">
    <property type="entry name" value="Single helix bin"/>
    <property type="match status" value="1"/>
</dbReference>
<dbReference type="SUPFAM" id="SSF57903">
    <property type="entry name" value="FYVE/PHD zinc finger"/>
    <property type="match status" value="1"/>
</dbReference>
<organism evidence="8 9">
    <name type="scientific">Ditylenchus dipsaci</name>
    <dbReference type="NCBI Taxonomy" id="166011"/>
    <lineage>
        <taxon>Eukaryota</taxon>
        <taxon>Metazoa</taxon>
        <taxon>Ecdysozoa</taxon>
        <taxon>Nematoda</taxon>
        <taxon>Chromadorea</taxon>
        <taxon>Rhabditida</taxon>
        <taxon>Tylenchina</taxon>
        <taxon>Tylenchomorpha</taxon>
        <taxon>Sphaerularioidea</taxon>
        <taxon>Anguinidae</taxon>
        <taxon>Anguininae</taxon>
        <taxon>Ditylenchus</taxon>
    </lineage>
</organism>
<evidence type="ECO:0000313" key="9">
    <source>
        <dbReference type="WBParaSite" id="jg25466"/>
    </source>
</evidence>
<feature type="domain" description="FYVE-type" evidence="7">
    <location>
        <begin position="343"/>
        <end position="402"/>
    </location>
</feature>
<dbReference type="GO" id="GO:0005096">
    <property type="term" value="F:GTPase activator activity"/>
    <property type="evidence" value="ECO:0007669"/>
    <property type="project" value="InterPro"/>
</dbReference>
<dbReference type="AlphaFoldDB" id="A0A915E3K0"/>
<evidence type="ECO:0000256" key="4">
    <source>
        <dbReference type="PROSITE-ProRule" id="PRU00091"/>
    </source>
</evidence>
<dbReference type="InterPro" id="IPR003914">
    <property type="entry name" value="Rabaptin"/>
</dbReference>
<keyword evidence="5" id="KW-0175">Coiled coil</keyword>
<evidence type="ECO:0000256" key="5">
    <source>
        <dbReference type="SAM" id="Coils"/>
    </source>
</evidence>
<dbReference type="InterPro" id="IPR015390">
    <property type="entry name" value="Rabaptin_Rab5-bd_dom"/>
</dbReference>
<dbReference type="SUPFAM" id="SSF103652">
    <property type="entry name" value="G protein-binding domain"/>
    <property type="match status" value="1"/>
</dbReference>
<feature type="compositionally biased region" description="Polar residues" evidence="6">
    <location>
        <begin position="1"/>
        <end position="13"/>
    </location>
</feature>
<proteinExistence type="predicted"/>
<keyword evidence="8" id="KW-1185">Reference proteome</keyword>
<feature type="coiled-coil region" evidence="5">
    <location>
        <begin position="257"/>
        <end position="337"/>
    </location>
</feature>
<feature type="compositionally biased region" description="Low complexity" evidence="6">
    <location>
        <begin position="14"/>
        <end position="27"/>
    </location>
</feature>
<dbReference type="WBParaSite" id="jg25466">
    <property type="protein sequence ID" value="jg25466"/>
    <property type="gene ID" value="jg25466"/>
</dbReference>
<dbReference type="PANTHER" id="PTHR31179:SF7">
    <property type="entry name" value="FYVE-TYPE DOMAIN-CONTAINING PROTEIN"/>
    <property type="match status" value="1"/>
</dbReference>
<keyword evidence="2 4" id="KW-0863">Zinc-finger</keyword>
<evidence type="ECO:0000313" key="8">
    <source>
        <dbReference type="Proteomes" id="UP000887574"/>
    </source>
</evidence>
<dbReference type="InterPro" id="IPR011011">
    <property type="entry name" value="Znf_FYVE_PHD"/>
</dbReference>
<dbReference type="Proteomes" id="UP000887574">
    <property type="component" value="Unplaced"/>
</dbReference>
<dbReference type="Pfam" id="PF09311">
    <property type="entry name" value="Rab5-bind"/>
    <property type="match status" value="1"/>
</dbReference>
<sequence length="436" mass="50277">MLTIDSPTSTLPFATSSSAAQDDTTSTGGSCEMCSNYETNLTRLQDAERDLKEQLVAAQELATRYEKDLSGERIYRKELESKLTALSLEADNKIQQILDSNASYEERLELLVTKQESDLKFMQEDMESARIKCQSIESEILELNRRYQNLLGLNKQKANEMREQNIDLPQTVEDLELVALQLREELIETRAAYEHSVDELKEELTVARQHVLEMQMRLKEAEDLLDESSIGLQIQQQQEGSGDNESGQRSPNQVRYVDDTNGEIQRHRQIIADLEHQISSFQRDFRSQIDLSVNEYRQKCATLQRELDTSETVQKDFVQLSQSLQIQLEKIRQAEREVRWQFEGDIEKCNQCESIFDKTREEKKHCLHCGKIFCSKCLTNTIVSGPKHRPAEVCDVCHTLLNRESVLFFLKLVIVLATVPLDELNPSFIEEFITEI</sequence>
<dbReference type="CDD" id="cd15739">
    <property type="entry name" value="FYVE_RABE_unchar"/>
    <property type="match status" value="1"/>
</dbReference>
<evidence type="ECO:0000256" key="1">
    <source>
        <dbReference type="ARBA" id="ARBA00022723"/>
    </source>
</evidence>
<dbReference type="InterPro" id="IPR017455">
    <property type="entry name" value="Znf_FYVE-rel"/>
</dbReference>
<accession>A0A915E3K0</accession>
<reference evidence="9" key="1">
    <citation type="submission" date="2022-11" db="UniProtKB">
        <authorList>
            <consortium name="WormBaseParasite"/>
        </authorList>
    </citation>
    <scope>IDENTIFICATION</scope>
</reference>
<evidence type="ECO:0000256" key="2">
    <source>
        <dbReference type="ARBA" id="ARBA00022771"/>
    </source>
</evidence>
<dbReference type="GO" id="GO:0006897">
    <property type="term" value="P:endocytosis"/>
    <property type="evidence" value="ECO:0007669"/>
    <property type="project" value="InterPro"/>
</dbReference>
<dbReference type="FunFam" id="1.20.5.730:FF:000005">
    <property type="entry name" value="RABaptiN (Rab effector)"/>
    <property type="match status" value="1"/>
</dbReference>
<dbReference type="GO" id="GO:0008270">
    <property type="term" value="F:zinc ion binding"/>
    <property type="evidence" value="ECO:0007669"/>
    <property type="project" value="UniProtKB-KW"/>
</dbReference>